<evidence type="ECO:0000313" key="3">
    <source>
        <dbReference type="Proteomes" id="UP001189624"/>
    </source>
</evidence>
<dbReference type="Proteomes" id="UP001189624">
    <property type="component" value="Chromosome 8"/>
</dbReference>
<keyword evidence="3" id="KW-1185">Reference proteome</keyword>
<feature type="non-terminal residue" evidence="2">
    <location>
        <position position="1"/>
    </location>
</feature>
<dbReference type="AlphaFoldDB" id="A0AA86TEW1"/>
<organism evidence="2 3">
    <name type="scientific">Sphenostylis stenocarpa</name>
    <dbReference type="NCBI Taxonomy" id="92480"/>
    <lineage>
        <taxon>Eukaryota</taxon>
        <taxon>Viridiplantae</taxon>
        <taxon>Streptophyta</taxon>
        <taxon>Embryophyta</taxon>
        <taxon>Tracheophyta</taxon>
        <taxon>Spermatophyta</taxon>
        <taxon>Magnoliopsida</taxon>
        <taxon>eudicotyledons</taxon>
        <taxon>Gunneridae</taxon>
        <taxon>Pentapetalae</taxon>
        <taxon>rosids</taxon>
        <taxon>fabids</taxon>
        <taxon>Fabales</taxon>
        <taxon>Fabaceae</taxon>
        <taxon>Papilionoideae</taxon>
        <taxon>50 kb inversion clade</taxon>
        <taxon>NPAAA clade</taxon>
        <taxon>indigoferoid/millettioid clade</taxon>
        <taxon>Phaseoleae</taxon>
        <taxon>Sphenostylis</taxon>
    </lineage>
</organism>
<protein>
    <submittedName>
        <fullName evidence="2">Uncharacterized protein</fullName>
    </submittedName>
</protein>
<gene>
    <name evidence="2" type="ORF">AYBTSS11_LOCUS24695</name>
</gene>
<dbReference type="EMBL" id="OY731405">
    <property type="protein sequence ID" value="CAJ1972644.1"/>
    <property type="molecule type" value="Genomic_DNA"/>
</dbReference>
<feature type="region of interest" description="Disordered" evidence="1">
    <location>
        <begin position="38"/>
        <end position="61"/>
    </location>
</feature>
<reference evidence="2" key="1">
    <citation type="submission" date="2023-10" db="EMBL/GenBank/DDBJ databases">
        <authorList>
            <person name="Domelevo Entfellner J.-B."/>
        </authorList>
    </citation>
    <scope>NUCLEOTIDE SEQUENCE</scope>
</reference>
<accession>A0AA86TEW1</accession>
<evidence type="ECO:0000313" key="2">
    <source>
        <dbReference type="EMBL" id="CAJ1972644.1"/>
    </source>
</evidence>
<dbReference type="Gramene" id="rna-AYBTSS11_LOCUS24695">
    <property type="protein sequence ID" value="CAJ1972644.1"/>
    <property type="gene ID" value="gene-AYBTSS11_LOCUS24695"/>
</dbReference>
<name>A0AA86TEW1_9FABA</name>
<evidence type="ECO:0000256" key="1">
    <source>
        <dbReference type="SAM" id="MobiDB-lite"/>
    </source>
</evidence>
<proteinExistence type="predicted"/>
<feature type="compositionally biased region" description="Basic and acidic residues" evidence="1">
    <location>
        <begin position="38"/>
        <end position="54"/>
    </location>
</feature>
<sequence>NKENVKKFGSTSTGKITFHDWTQHFYGMPNSIKGKETCTVHGRSERKDTPEKETTNAQISQ</sequence>